<dbReference type="InterPro" id="IPR014031">
    <property type="entry name" value="Ketoacyl_synth_C"/>
</dbReference>
<dbReference type="Pfam" id="PF00109">
    <property type="entry name" value="ketoacyl-synt"/>
    <property type="match status" value="1"/>
</dbReference>
<dbReference type="InterPro" id="IPR020841">
    <property type="entry name" value="PKS_Beta-ketoAc_synthase_dom"/>
</dbReference>
<gene>
    <name evidence="8" type="ORF">GQF01_23850</name>
</gene>
<dbReference type="InterPro" id="IPR032821">
    <property type="entry name" value="PKS_assoc"/>
</dbReference>
<dbReference type="PANTHER" id="PTHR43775:SF37">
    <property type="entry name" value="SI:DKEY-61P9.11"/>
    <property type="match status" value="1"/>
</dbReference>
<evidence type="ECO:0000313" key="8">
    <source>
        <dbReference type="EMBL" id="MZQ85153.1"/>
    </source>
</evidence>
<dbReference type="SMART" id="SM00825">
    <property type="entry name" value="PKS_KS"/>
    <property type="match status" value="1"/>
</dbReference>
<dbReference type="InterPro" id="IPR014030">
    <property type="entry name" value="Ketoacyl_synth_N"/>
</dbReference>
<dbReference type="PROSITE" id="PS52004">
    <property type="entry name" value="KS3_2"/>
    <property type="match status" value="1"/>
</dbReference>
<feature type="domain" description="Carrier" evidence="6">
    <location>
        <begin position="1"/>
        <end position="78"/>
    </location>
</feature>
<evidence type="ECO:0000259" key="6">
    <source>
        <dbReference type="PROSITE" id="PS50075"/>
    </source>
</evidence>
<dbReference type="SMART" id="SM00823">
    <property type="entry name" value="PKS_PP"/>
    <property type="match status" value="1"/>
</dbReference>
<evidence type="ECO:0000256" key="3">
    <source>
        <dbReference type="ARBA" id="ARBA00022450"/>
    </source>
</evidence>
<accession>A0A6L8V3Y8</accession>
<dbReference type="GO" id="GO:0071770">
    <property type="term" value="P:DIM/DIP cell wall layer assembly"/>
    <property type="evidence" value="ECO:0007669"/>
    <property type="project" value="TreeGrafter"/>
</dbReference>
<feature type="domain" description="Ketosynthase family 3 (KS3)" evidence="7">
    <location>
        <begin position="97"/>
        <end position="510"/>
    </location>
</feature>
<dbReference type="Gene3D" id="1.10.1240.100">
    <property type="match status" value="1"/>
</dbReference>
<dbReference type="CDD" id="cd00833">
    <property type="entry name" value="PKS"/>
    <property type="match status" value="1"/>
</dbReference>
<dbReference type="Pfam" id="PF16197">
    <property type="entry name" value="KAsynt_C_assoc"/>
    <property type="match status" value="1"/>
</dbReference>
<dbReference type="InterPro" id="IPR006162">
    <property type="entry name" value="Ppantetheine_attach_site"/>
</dbReference>
<organism evidence="8 9">
    <name type="scientific">Paenibacillus silvestris</name>
    <dbReference type="NCBI Taxonomy" id="2606219"/>
    <lineage>
        <taxon>Bacteria</taxon>
        <taxon>Bacillati</taxon>
        <taxon>Bacillota</taxon>
        <taxon>Bacilli</taxon>
        <taxon>Bacillales</taxon>
        <taxon>Paenibacillaceae</taxon>
        <taxon>Paenibacillus</taxon>
    </lineage>
</organism>
<dbReference type="PROSITE" id="PS00012">
    <property type="entry name" value="PHOSPHOPANTETHEINE"/>
    <property type="match status" value="1"/>
</dbReference>
<dbReference type="Proteomes" id="UP000481087">
    <property type="component" value="Unassembled WGS sequence"/>
</dbReference>
<comment type="caution">
    <text evidence="8">The sequence shown here is derived from an EMBL/GenBank/DDBJ whole genome shotgun (WGS) entry which is preliminary data.</text>
</comment>
<dbReference type="Gene3D" id="3.40.366.10">
    <property type="entry name" value="Malonyl-Coenzyme A Acyl Carrier Protein, domain 2"/>
    <property type="match status" value="1"/>
</dbReference>
<evidence type="ECO:0000256" key="1">
    <source>
        <dbReference type="ARBA" id="ARBA00003299"/>
    </source>
</evidence>
<dbReference type="GO" id="GO:0006633">
    <property type="term" value="P:fatty acid biosynthetic process"/>
    <property type="evidence" value="ECO:0007669"/>
    <property type="project" value="InterPro"/>
</dbReference>
<dbReference type="Pfam" id="PF02801">
    <property type="entry name" value="Ketoacyl-synt_C"/>
    <property type="match status" value="1"/>
</dbReference>
<dbReference type="GO" id="GO:0004315">
    <property type="term" value="F:3-oxoacyl-[acyl-carrier-protein] synthase activity"/>
    <property type="evidence" value="ECO:0007669"/>
    <property type="project" value="InterPro"/>
</dbReference>
<dbReference type="Gene3D" id="3.40.47.10">
    <property type="match status" value="1"/>
</dbReference>
<evidence type="ECO:0000256" key="4">
    <source>
        <dbReference type="ARBA" id="ARBA00022553"/>
    </source>
</evidence>
<evidence type="ECO:0000313" key="9">
    <source>
        <dbReference type="Proteomes" id="UP000481087"/>
    </source>
</evidence>
<dbReference type="InterPro" id="IPR020806">
    <property type="entry name" value="PKS_PP-bd"/>
</dbReference>
<dbReference type="InterPro" id="IPR050091">
    <property type="entry name" value="PKS_NRPS_Biosynth_Enz"/>
</dbReference>
<dbReference type="GO" id="GO:0031177">
    <property type="term" value="F:phosphopantetheine binding"/>
    <property type="evidence" value="ECO:0007669"/>
    <property type="project" value="InterPro"/>
</dbReference>
<dbReference type="GO" id="GO:0005737">
    <property type="term" value="C:cytoplasm"/>
    <property type="evidence" value="ECO:0007669"/>
    <property type="project" value="TreeGrafter"/>
</dbReference>
<dbReference type="InterPro" id="IPR009081">
    <property type="entry name" value="PP-bd_ACP"/>
</dbReference>
<dbReference type="PROSITE" id="PS50075">
    <property type="entry name" value="CARRIER"/>
    <property type="match status" value="1"/>
</dbReference>
<evidence type="ECO:0000259" key="7">
    <source>
        <dbReference type="PROSITE" id="PS52004"/>
    </source>
</evidence>
<comment type="function">
    <text evidence="1">Involved in some intermediate steps for the synthesis of the antibiotic polyketide bacillaene which is involved in secondary metabolism.</text>
</comment>
<dbReference type="InterPro" id="IPR001227">
    <property type="entry name" value="Ac_transferase_dom_sf"/>
</dbReference>
<dbReference type="FunFam" id="3.40.47.10:FF:000019">
    <property type="entry name" value="Polyketide synthase type I"/>
    <property type="match status" value="1"/>
</dbReference>
<comment type="pathway">
    <text evidence="2">Antibiotic biosynthesis; bacillaene biosynthesis.</text>
</comment>
<keyword evidence="5" id="KW-0808">Transferase</keyword>
<dbReference type="GO" id="GO:0004312">
    <property type="term" value="F:fatty acid synthase activity"/>
    <property type="evidence" value="ECO:0007669"/>
    <property type="project" value="TreeGrafter"/>
</dbReference>
<evidence type="ECO:0000256" key="5">
    <source>
        <dbReference type="ARBA" id="ARBA00022679"/>
    </source>
</evidence>
<dbReference type="Pfam" id="PF00550">
    <property type="entry name" value="PP-binding"/>
    <property type="match status" value="1"/>
</dbReference>
<dbReference type="AlphaFoldDB" id="A0A6L8V3Y8"/>
<dbReference type="SUPFAM" id="SSF53901">
    <property type="entry name" value="Thiolase-like"/>
    <property type="match status" value="1"/>
</dbReference>
<dbReference type="GO" id="GO:0005886">
    <property type="term" value="C:plasma membrane"/>
    <property type="evidence" value="ECO:0007669"/>
    <property type="project" value="TreeGrafter"/>
</dbReference>
<reference evidence="8 9" key="1">
    <citation type="submission" date="2019-12" db="EMBL/GenBank/DDBJ databases">
        <title>Paenibacillus sp. nov. sp. isolated from soil.</title>
        <authorList>
            <person name="Kim J."/>
            <person name="Jeong S.E."/>
            <person name="Jung H.S."/>
            <person name="Jeon C.O."/>
        </authorList>
    </citation>
    <scope>NUCLEOTIDE SEQUENCE [LARGE SCALE GENOMIC DNA]</scope>
    <source>
        <strain evidence="8 9">5J-6</strain>
    </source>
</reference>
<keyword evidence="3" id="KW-0596">Phosphopantetheine</keyword>
<dbReference type="InterPro" id="IPR016039">
    <property type="entry name" value="Thiolase-like"/>
</dbReference>
<proteinExistence type="predicted"/>
<name>A0A6L8V3Y8_9BACL</name>
<dbReference type="EMBL" id="WTUZ01000022">
    <property type="protein sequence ID" value="MZQ85153.1"/>
    <property type="molecule type" value="Genomic_DNA"/>
</dbReference>
<dbReference type="PANTHER" id="PTHR43775">
    <property type="entry name" value="FATTY ACID SYNTHASE"/>
    <property type="match status" value="1"/>
</dbReference>
<protein>
    <submittedName>
        <fullName evidence="8">Uncharacterized protein</fullName>
    </submittedName>
</protein>
<dbReference type="InterPro" id="IPR018201">
    <property type="entry name" value="Ketoacyl_synth_AS"/>
</dbReference>
<dbReference type="SUPFAM" id="SSF47336">
    <property type="entry name" value="ACP-like"/>
    <property type="match status" value="1"/>
</dbReference>
<evidence type="ECO:0000256" key="2">
    <source>
        <dbReference type="ARBA" id="ARBA00004789"/>
    </source>
</evidence>
<dbReference type="PROSITE" id="PS00606">
    <property type="entry name" value="KS3_1"/>
    <property type="match status" value="1"/>
</dbReference>
<dbReference type="InterPro" id="IPR036736">
    <property type="entry name" value="ACP-like_sf"/>
</dbReference>
<dbReference type="Gene3D" id="1.10.1200.10">
    <property type="entry name" value="ACP-like"/>
    <property type="match status" value="1"/>
</dbReference>
<keyword evidence="4" id="KW-0597">Phosphoprotein</keyword>
<sequence>MKPNEVMHWLRSEIALMVDRKSEEIDIHEPFSSYGLDSSKTMLLSGELGAALNMPVSPTVFWDYPNLYELCHYLGGSAETQKLNQEPAASREMLDRRDPIAIVGIGCRFPSVSGSGQFWELLLQGGDAVKQSPPHREQLGELKVERQGGYLDQIDGFDYPFFNVSYREAIRMDPQQRLLLEVVWEALMDAGISPESWANTNSGVFIGISNSDYGRRELESSDDLHIHSVVGGAFCIAANRLSYFLGLQGPSMAIDTACSSSLVAVHQACSSIWSGESVQAIAGGVNVILSSEITSSLSKAGMLAADDRCKTFDARADGYVRGEGCGIVVLKPLSKALGDGDEVYAVIPGSAVNQDGRSNGMTAPNQSSQEKLLESAYDKAGIQSHQIGYIEAHGTGTYLGDPIEVKALGKVLSQDKDAAETIYLGSVKSNIGHLESAAGIAGLIKTALIMKHGVIPPSLHFQNWNPEIPHESFPFVVPTQSVELRSGNEVYAGVSSFGFGGTNAHVVFGRHIHQLPPQSDCSPFLFMLSAARKDGLAVLAQKYVDWLKLTNLPDLPSICSTLLRGRKHHEHRLAIAATSKDTLLEALQECVSSFNSNLLCKSYGHVLPNSSGVVYYFPEHDTRSGDEMKEVLTCDAIFQQSYFVVSQLYRHLAPDSWQDHGEWRTFAKQFAHAEMLRSWGIRPISCWGEGIGTLTAMVVEGQLPLPEAIRRLVHADYNRSVKADTEIAAGEVVLCLSTAPVWFPRKDESMIICNGSDELGKLQLQSQLVIKGLYMPECSVQKKRSHMLPGYPWNHHSCWKPIGKNEAESSGMTCFC</sequence>
<dbReference type="RefSeq" id="WP_161409219.1">
    <property type="nucleotide sequence ID" value="NZ_WTUZ01000022.1"/>
</dbReference>
<keyword evidence="9" id="KW-1185">Reference proteome</keyword>